<reference evidence="1 2" key="1">
    <citation type="submission" date="2019-01" db="EMBL/GenBank/DDBJ databases">
        <title>Ktedonosporobacter rubrisoli SCAWS-G2.</title>
        <authorList>
            <person name="Huang Y."/>
            <person name="Yan B."/>
        </authorList>
    </citation>
    <scope>NUCLEOTIDE SEQUENCE [LARGE SCALE GENOMIC DNA]</scope>
    <source>
        <strain evidence="1 2">SCAWS-G2</strain>
    </source>
</reference>
<proteinExistence type="predicted"/>
<dbReference type="OrthoDB" id="9772751at2"/>
<evidence type="ECO:0008006" key="3">
    <source>
        <dbReference type="Google" id="ProtNLM"/>
    </source>
</evidence>
<organism evidence="1 2">
    <name type="scientific">Ktedonosporobacter rubrisoli</name>
    <dbReference type="NCBI Taxonomy" id="2509675"/>
    <lineage>
        <taxon>Bacteria</taxon>
        <taxon>Bacillati</taxon>
        <taxon>Chloroflexota</taxon>
        <taxon>Ktedonobacteria</taxon>
        <taxon>Ktedonobacterales</taxon>
        <taxon>Ktedonosporobacteraceae</taxon>
        <taxon>Ktedonosporobacter</taxon>
    </lineage>
</organism>
<gene>
    <name evidence="1" type="ORF">EPA93_19705</name>
</gene>
<dbReference type="RefSeq" id="WP_129889153.1">
    <property type="nucleotide sequence ID" value="NZ_CP035758.1"/>
</dbReference>
<dbReference type="Proteomes" id="UP000290365">
    <property type="component" value="Chromosome"/>
</dbReference>
<accession>A0A4P6JSA8</accession>
<evidence type="ECO:0000313" key="1">
    <source>
        <dbReference type="EMBL" id="QBD78100.1"/>
    </source>
</evidence>
<dbReference type="EMBL" id="CP035758">
    <property type="protein sequence ID" value="QBD78100.1"/>
    <property type="molecule type" value="Genomic_DNA"/>
</dbReference>
<dbReference type="AlphaFoldDB" id="A0A4P6JSA8"/>
<evidence type="ECO:0000313" key="2">
    <source>
        <dbReference type="Proteomes" id="UP000290365"/>
    </source>
</evidence>
<protein>
    <recommendedName>
        <fullName evidence="3">Class I SAM-dependent methyltransferase</fullName>
    </recommendedName>
</protein>
<name>A0A4P6JSA8_KTERU</name>
<sequence>MEIHNVNAQRPVTDSLAVPQRPASWKAKFAFRGKQYFYNRIPYNNRAERAVEIPLAFAFLARQPESTSILEVGNVLRYYENALSDTLGIRSRRIVDKFEVGDGIENVDIMDLDSAQKYQAIACISTVEHVGQSFAPTGRFGERQNTTDLEAPLKAIAKIYDLLEIGGEALITVPFGVLSDGGWYVQFSAEYLELLVSKYGIPAQVLSVGYLKRAFVGPGWINPLQWWEEATAEELRYVRYDLLRGGARAIAVIELKKAKQPFTLNLAIDPSPLTYLRSHISRSASLAAGLLCSWF</sequence>
<keyword evidence="2" id="KW-1185">Reference proteome</keyword>
<dbReference type="KEGG" id="kbs:EPA93_19705"/>